<dbReference type="Proteomes" id="UP001434883">
    <property type="component" value="Unassembled WGS sequence"/>
</dbReference>
<gene>
    <name evidence="2" type="ORF">XENOCAPTIV_020904</name>
</gene>
<comment type="caution">
    <text evidence="2">The sequence shown here is derived from an EMBL/GenBank/DDBJ whole genome shotgun (WGS) entry which is preliminary data.</text>
</comment>
<evidence type="ECO:0000313" key="2">
    <source>
        <dbReference type="EMBL" id="MEQ2198919.1"/>
    </source>
</evidence>
<keyword evidence="3" id="KW-1185">Reference proteome</keyword>
<evidence type="ECO:0000256" key="1">
    <source>
        <dbReference type="SAM" id="MobiDB-lite"/>
    </source>
</evidence>
<feature type="region of interest" description="Disordered" evidence="1">
    <location>
        <begin position="84"/>
        <end position="109"/>
    </location>
</feature>
<protein>
    <submittedName>
        <fullName evidence="2">Uncharacterized protein</fullName>
    </submittedName>
</protein>
<feature type="region of interest" description="Disordered" evidence="1">
    <location>
        <begin position="1"/>
        <end position="21"/>
    </location>
</feature>
<name>A0ABV0QSU8_9TELE</name>
<dbReference type="EMBL" id="JAHRIN010021342">
    <property type="protein sequence ID" value="MEQ2198919.1"/>
    <property type="molecule type" value="Genomic_DNA"/>
</dbReference>
<proteinExistence type="predicted"/>
<feature type="non-terminal residue" evidence="2">
    <location>
        <position position="1"/>
    </location>
</feature>
<feature type="compositionally biased region" description="Basic and acidic residues" evidence="1">
    <location>
        <begin position="98"/>
        <end position="109"/>
    </location>
</feature>
<accession>A0ABV0QSU8</accession>
<evidence type="ECO:0000313" key="3">
    <source>
        <dbReference type="Proteomes" id="UP001434883"/>
    </source>
</evidence>
<reference evidence="2 3" key="1">
    <citation type="submission" date="2021-06" db="EMBL/GenBank/DDBJ databases">
        <authorList>
            <person name="Palmer J.M."/>
        </authorList>
    </citation>
    <scope>NUCLEOTIDE SEQUENCE [LARGE SCALE GENOMIC DNA]</scope>
    <source>
        <strain evidence="2 3">XC_2019</strain>
        <tissue evidence="2">Muscle</tissue>
    </source>
</reference>
<sequence length="109" mass="12384">TSSDYETMMPTARAAPEPRCRHSHPDCADLSALPRPPSDLYSCFTEEHQESIISCSLSEYVDVDVPGRLCQCHHFHQSRLEDHVYHSPHGSSSPKQRAPKELIFHSRKV</sequence>
<organism evidence="2 3">
    <name type="scientific">Xenoophorus captivus</name>
    <dbReference type="NCBI Taxonomy" id="1517983"/>
    <lineage>
        <taxon>Eukaryota</taxon>
        <taxon>Metazoa</taxon>
        <taxon>Chordata</taxon>
        <taxon>Craniata</taxon>
        <taxon>Vertebrata</taxon>
        <taxon>Euteleostomi</taxon>
        <taxon>Actinopterygii</taxon>
        <taxon>Neopterygii</taxon>
        <taxon>Teleostei</taxon>
        <taxon>Neoteleostei</taxon>
        <taxon>Acanthomorphata</taxon>
        <taxon>Ovalentaria</taxon>
        <taxon>Atherinomorphae</taxon>
        <taxon>Cyprinodontiformes</taxon>
        <taxon>Goodeidae</taxon>
        <taxon>Xenoophorus</taxon>
    </lineage>
</organism>